<proteinExistence type="predicted"/>
<evidence type="ECO:0000313" key="2">
    <source>
        <dbReference type="EMBL" id="KAK7012318.1"/>
    </source>
</evidence>
<dbReference type="AlphaFoldDB" id="A0AAW0AIJ8"/>
<feature type="domain" description="CxC2-like cysteine cluster KDZ transposase-associated" evidence="1">
    <location>
        <begin position="115"/>
        <end position="174"/>
    </location>
</feature>
<organism evidence="2 3">
    <name type="scientific">Favolaschia claudopus</name>
    <dbReference type="NCBI Taxonomy" id="2862362"/>
    <lineage>
        <taxon>Eukaryota</taxon>
        <taxon>Fungi</taxon>
        <taxon>Dikarya</taxon>
        <taxon>Basidiomycota</taxon>
        <taxon>Agaricomycotina</taxon>
        <taxon>Agaricomycetes</taxon>
        <taxon>Agaricomycetidae</taxon>
        <taxon>Agaricales</taxon>
        <taxon>Marasmiineae</taxon>
        <taxon>Mycenaceae</taxon>
        <taxon>Favolaschia</taxon>
    </lineage>
</organism>
<reference evidence="2 3" key="1">
    <citation type="journal article" date="2024" name="J Genomics">
        <title>Draft genome sequencing and assembly of Favolaschia claudopus CIRM-BRFM 2984 isolated from oak limbs.</title>
        <authorList>
            <person name="Navarro D."/>
            <person name="Drula E."/>
            <person name="Chaduli D."/>
            <person name="Cazenave R."/>
            <person name="Ahrendt S."/>
            <person name="Wang J."/>
            <person name="Lipzen A."/>
            <person name="Daum C."/>
            <person name="Barry K."/>
            <person name="Grigoriev I.V."/>
            <person name="Favel A."/>
            <person name="Rosso M.N."/>
            <person name="Martin F."/>
        </authorList>
    </citation>
    <scope>NUCLEOTIDE SEQUENCE [LARGE SCALE GENOMIC DNA]</scope>
    <source>
        <strain evidence="2 3">CIRM-BRFM 2984</strain>
    </source>
</reference>
<accession>A0AAW0AIJ8</accession>
<evidence type="ECO:0000259" key="1">
    <source>
        <dbReference type="Pfam" id="PF18803"/>
    </source>
</evidence>
<gene>
    <name evidence="2" type="ORF">R3P38DRAFT_2790985</name>
</gene>
<dbReference type="Pfam" id="PF18803">
    <property type="entry name" value="CxC2"/>
    <property type="match status" value="1"/>
</dbReference>
<keyword evidence="3" id="KW-1185">Reference proteome</keyword>
<protein>
    <recommendedName>
        <fullName evidence="1">CxC2-like cysteine cluster KDZ transposase-associated domain-containing protein</fullName>
    </recommendedName>
</protein>
<dbReference type="Proteomes" id="UP001362999">
    <property type="component" value="Unassembled WGS sequence"/>
</dbReference>
<sequence>MITEPDDPLRQWVERGSSDVFLAEMLRHEGRSDQNGDSICRCGLGAAIYRCMQRTAGVRELYCVGAQAATFSFKTGMDRVLFRTLYPQIPWPTYPTRSLGYGRLAVPPCQNRHSRTTSNDFNDFVIVDNSGVHPVNPKFCSCGQSGHPTVQLLRARLWPSTTTSPRTAATFSVWARSSRHLSYEARGMRTTLPIMSPSRCEPEWMNAAVDKQ</sequence>
<comment type="caution">
    <text evidence="2">The sequence shown here is derived from an EMBL/GenBank/DDBJ whole genome shotgun (WGS) entry which is preliminary data.</text>
</comment>
<name>A0AAW0AIJ8_9AGAR</name>
<evidence type="ECO:0000313" key="3">
    <source>
        <dbReference type="Proteomes" id="UP001362999"/>
    </source>
</evidence>
<dbReference type="InterPro" id="IPR041457">
    <property type="entry name" value="CxC2_KDZ-assoc"/>
</dbReference>
<dbReference type="EMBL" id="JAWWNJ010000066">
    <property type="protein sequence ID" value="KAK7012318.1"/>
    <property type="molecule type" value="Genomic_DNA"/>
</dbReference>